<dbReference type="RefSeq" id="WP_171198860.1">
    <property type="nucleotide sequence ID" value="NZ_JABEND010000002.1"/>
</dbReference>
<dbReference type="InterPro" id="IPR001584">
    <property type="entry name" value="Integrase_cat-core"/>
</dbReference>
<dbReference type="Proteomes" id="UP000562984">
    <property type="component" value="Unassembled WGS sequence"/>
</dbReference>
<organism evidence="2 3">
    <name type="scientific">Nakamurella aerolata</name>
    <dbReference type="NCBI Taxonomy" id="1656892"/>
    <lineage>
        <taxon>Bacteria</taxon>
        <taxon>Bacillati</taxon>
        <taxon>Actinomycetota</taxon>
        <taxon>Actinomycetes</taxon>
        <taxon>Nakamurellales</taxon>
        <taxon>Nakamurellaceae</taxon>
        <taxon>Nakamurella</taxon>
    </lineage>
</organism>
<comment type="caution">
    <text evidence="2">The sequence shown here is derived from an EMBL/GenBank/DDBJ whole genome shotgun (WGS) entry which is preliminary data.</text>
</comment>
<dbReference type="InterPro" id="IPR012337">
    <property type="entry name" value="RNaseH-like_sf"/>
</dbReference>
<reference evidence="2 3" key="1">
    <citation type="submission" date="2020-05" db="EMBL/GenBank/DDBJ databases">
        <title>Nakamurella sp. DB0629 isolated from air conditioner.</title>
        <authorList>
            <person name="Kim D.H."/>
            <person name="Kim D.-U."/>
        </authorList>
    </citation>
    <scope>NUCLEOTIDE SEQUENCE [LARGE SCALE GENOMIC DNA]</scope>
    <source>
        <strain evidence="2 3">DB0629</strain>
    </source>
</reference>
<proteinExistence type="predicted"/>
<dbReference type="SUPFAM" id="SSF53098">
    <property type="entry name" value="Ribonuclease H-like"/>
    <property type="match status" value="1"/>
</dbReference>
<feature type="domain" description="Integrase catalytic" evidence="1">
    <location>
        <begin position="2"/>
        <end position="66"/>
    </location>
</feature>
<dbReference type="GO" id="GO:0015074">
    <property type="term" value="P:DNA integration"/>
    <property type="evidence" value="ECO:0007669"/>
    <property type="project" value="InterPro"/>
</dbReference>
<gene>
    <name evidence="2" type="ORF">HKD39_05940</name>
</gene>
<keyword evidence="3" id="KW-1185">Reference proteome</keyword>
<dbReference type="PANTHER" id="PTHR46889">
    <property type="entry name" value="TRANSPOSASE INSF FOR INSERTION SEQUENCE IS3B-RELATED"/>
    <property type="match status" value="1"/>
</dbReference>
<sequence>MQPSTGSVGDSYDNALMETINGLYKNECIKPEGPIRNLAHAEWITAEWVSWYNVHRLHSRLHYQPPAEYEQAHYDRLLTVLQPEPAHTTRPVPNP</sequence>
<evidence type="ECO:0000313" key="3">
    <source>
        <dbReference type="Proteomes" id="UP000562984"/>
    </source>
</evidence>
<dbReference type="EMBL" id="JABEND010000002">
    <property type="protein sequence ID" value="NNG35259.1"/>
    <property type="molecule type" value="Genomic_DNA"/>
</dbReference>
<accession>A0A849A3S8</accession>
<dbReference type="AlphaFoldDB" id="A0A849A3S8"/>
<evidence type="ECO:0000313" key="2">
    <source>
        <dbReference type="EMBL" id="NNG35259.1"/>
    </source>
</evidence>
<evidence type="ECO:0000259" key="1">
    <source>
        <dbReference type="Pfam" id="PF13683"/>
    </source>
</evidence>
<dbReference type="PANTHER" id="PTHR46889:SF4">
    <property type="entry name" value="TRANSPOSASE INSO FOR INSERTION SEQUENCE ELEMENT IS911B-RELATED"/>
    <property type="match status" value="1"/>
</dbReference>
<dbReference type="InterPro" id="IPR050900">
    <property type="entry name" value="Transposase_IS3/IS150/IS904"/>
</dbReference>
<name>A0A849A3S8_9ACTN</name>
<protein>
    <submittedName>
        <fullName evidence="2">Transposase</fullName>
    </submittedName>
</protein>
<dbReference type="Pfam" id="PF13683">
    <property type="entry name" value="rve_3"/>
    <property type="match status" value="1"/>
</dbReference>